<feature type="region of interest" description="Disordered" evidence="1">
    <location>
        <begin position="190"/>
        <end position="269"/>
    </location>
</feature>
<evidence type="ECO:0000256" key="1">
    <source>
        <dbReference type="SAM" id="MobiDB-lite"/>
    </source>
</evidence>
<feature type="compositionally biased region" description="Polar residues" evidence="1">
    <location>
        <begin position="244"/>
        <end position="265"/>
    </location>
</feature>
<feature type="compositionally biased region" description="Polar residues" evidence="1">
    <location>
        <begin position="210"/>
        <end position="235"/>
    </location>
</feature>
<proteinExistence type="predicted"/>
<name>A0ABR1PTV0_9PEZI</name>
<dbReference type="RefSeq" id="XP_066692852.1">
    <property type="nucleotide sequence ID" value="XM_066850614.1"/>
</dbReference>
<reference evidence="2 3" key="1">
    <citation type="submission" date="2023-01" db="EMBL/GenBank/DDBJ databases">
        <title>Analysis of 21 Apiospora genomes using comparative genomics revels a genus with tremendous synthesis potential of carbohydrate active enzymes and secondary metabolites.</title>
        <authorList>
            <person name="Sorensen T."/>
        </authorList>
    </citation>
    <scope>NUCLEOTIDE SEQUENCE [LARGE SCALE GENOMIC DNA]</scope>
    <source>
        <strain evidence="2 3">CBS 24483</strain>
    </source>
</reference>
<evidence type="ECO:0000313" key="2">
    <source>
        <dbReference type="EMBL" id="KAK7937524.1"/>
    </source>
</evidence>
<gene>
    <name evidence="2" type="ORF">PG986_014392</name>
</gene>
<dbReference type="EMBL" id="JAQQWE010000010">
    <property type="protein sequence ID" value="KAK7937524.1"/>
    <property type="molecule type" value="Genomic_DNA"/>
</dbReference>
<evidence type="ECO:0000313" key="3">
    <source>
        <dbReference type="Proteomes" id="UP001391051"/>
    </source>
</evidence>
<dbReference type="Proteomes" id="UP001391051">
    <property type="component" value="Unassembled WGS sequence"/>
</dbReference>
<accession>A0ABR1PTV0</accession>
<protein>
    <submittedName>
        <fullName evidence="2">Uncharacterized protein</fullName>
    </submittedName>
</protein>
<sequence length="293" mass="32301">MELGTQGSQPIFDQYHETYGVHDGVRTSSDDVDESIETGSVFENPRDDPMLPTLQTQPNCWSERLRVSLEPATNPRHSGSSYSLEVDHDPQASLVENVGHDSDLDSDSVNAFRYRRLAKRRQERAAASLRRITFPRSTAKSQKYTKALLADRAKAKIQNCRSKRQKQTYAKISVNDNGKGVFGVVQGSLSKSEDWNTPDPSAGEGRTLETDAQNPYSYTDSQTATPVSLLSTEGSSKSKERISGTASPGTPQAPRRQSPSDQSVRAASRHRLSISCSLTQLLPIPNRRSALAY</sequence>
<comment type="caution">
    <text evidence="2">The sequence shown here is derived from an EMBL/GenBank/DDBJ whole genome shotgun (WGS) entry which is preliminary data.</text>
</comment>
<organism evidence="2 3">
    <name type="scientific">Apiospora aurea</name>
    <dbReference type="NCBI Taxonomy" id="335848"/>
    <lineage>
        <taxon>Eukaryota</taxon>
        <taxon>Fungi</taxon>
        <taxon>Dikarya</taxon>
        <taxon>Ascomycota</taxon>
        <taxon>Pezizomycotina</taxon>
        <taxon>Sordariomycetes</taxon>
        <taxon>Xylariomycetidae</taxon>
        <taxon>Amphisphaeriales</taxon>
        <taxon>Apiosporaceae</taxon>
        <taxon>Apiospora</taxon>
    </lineage>
</organism>
<keyword evidence="3" id="KW-1185">Reference proteome</keyword>
<dbReference type="GeneID" id="92083676"/>
<feature type="region of interest" description="Disordered" evidence="1">
    <location>
        <begin position="22"/>
        <end position="53"/>
    </location>
</feature>